<dbReference type="PROSITE" id="PS51332">
    <property type="entry name" value="B12_BINDING"/>
    <property type="match status" value="1"/>
</dbReference>
<keyword evidence="2" id="KW-0238">DNA-binding</keyword>
<dbReference type="Proteomes" id="UP000886689">
    <property type="component" value="Unassembled WGS sequence"/>
</dbReference>
<evidence type="ECO:0000313" key="7">
    <source>
        <dbReference type="Proteomes" id="UP000886689"/>
    </source>
</evidence>
<dbReference type="Pfam" id="PF02607">
    <property type="entry name" value="B12-binding_2"/>
    <property type="match status" value="1"/>
</dbReference>
<evidence type="ECO:0000313" key="6">
    <source>
        <dbReference type="EMBL" id="MBK8524493.1"/>
    </source>
</evidence>
<feature type="domain" description="B12-binding" evidence="5">
    <location>
        <begin position="178"/>
        <end position="302"/>
    </location>
</feature>
<evidence type="ECO:0000256" key="2">
    <source>
        <dbReference type="ARBA" id="ARBA00023125"/>
    </source>
</evidence>
<dbReference type="GO" id="GO:0031419">
    <property type="term" value="F:cobalamin binding"/>
    <property type="evidence" value="ECO:0007669"/>
    <property type="project" value="InterPro"/>
</dbReference>
<dbReference type="PANTHER" id="PTHR30204:SF67">
    <property type="entry name" value="HTH-TYPE TRANSCRIPTIONAL REGULATOR MLRA-RELATED"/>
    <property type="match status" value="1"/>
</dbReference>
<gene>
    <name evidence="6" type="ORF">IPL58_10510</name>
</gene>
<dbReference type="InterPro" id="IPR006158">
    <property type="entry name" value="Cobalamin-bd"/>
</dbReference>
<dbReference type="InterPro" id="IPR009061">
    <property type="entry name" value="DNA-bd_dom_put_sf"/>
</dbReference>
<dbReference type="GO" id="GO:0046872">
    <property type="term" value="F:metal ion binding"/>
    <property type="evidence" value="ECO:0007669"/>
    <property type="project" value="InterPro"/>
</dbReference>
<evidence type="ECO:0000259" key="5">
    <source>
        <dbReference type="PROSITE" id="PS51332"/>
    </source>
</evidence>
<feature type="domain" description="HTH merR-type" evidence="4">
    <location>
        <begin position="5"/>
        <end position="63"/>
    </location>
</feature>
<dbReference type="EMBL" id="JADJUC010000010">
    <property type="protein sequence ID" value="MBK8524493.1"/>
    <property type="molecule type" value="Genomic_DNA"/>
</dbReference>
<organism evidence="6 7">
    <name type="scientific">Candidatus Proximibacter danicus</name>
    <dbReference type="NCBI Taxonomy" id="2954365"/>
    <lineage>
        <taxon>Bacteria</taxon>
        <taxon>Pseudomonadati</taxon>
        <taxon>Pseudomonadota</taxon>
        <taxon>Betaproteobacteria</taxon>
        <taxon>Candidatus Proximibacter</taxon>
    </lineage>
</organism>
<reference evidence="6" key="1">
    <citation type="submission" date="2020-10" db="EMBL/GenBank/DDBJ databases">
        <title>Connecting structure to function with the recovery of over 1000 high-quality activated sludge metagenome-assembled genomes encoding full-length rRNA genes using long-read sequencing.</title>
        <authorList>
            <person name="Singleton C.M."/>
            <person name="Petriglieri F."/>
            <person name="Kristensen J.M."/>
            <person name="Kirkegaard R.H."/>
            <person name="Michaelsen T.Y."/>
            <person name="Andersen M.H."/>
            <person name="Karst S.M."/>
            <person name="Dueholm M.S."/>
            <person name="Nielsen P.H."/>
            <person name="Albertsen M."/>
        </authorList>
    </citation>
    <scope>NUCLEOTIDE SEQUENCE</scope>
    <source>
        <strain evidence="6">Hirt_18-Q3-R61-65_BATAC.395</strain>
    </source>
</reference>
<dbReference type="SMART" id="SM00422">
    <property type="entry name" value="HTH_MERR"/>
    <property type="match status" value="1"/>
</dbReference>
<evidence type="ECO:0000256" key="3">
    <source>
        <dbReference type="ARBA" id="ARBA00023163"/>
    </source>
</evidence>
<dbReference type="PANTHER" id="PTHR30204">
    <property type="entry name" value="REDOX-CYCLING DRUG-SENSING TRANSCRIPTIONAL ACTIVATOR SOXR"/>
    <property type="match status" value="1"/>
</dbReference>
<evidence type="ECO:0000256" key="1">
    <source>
        <dbReference type="ARBA" id="ARBA00023015"/>
    </source>
</evidence>
<protein>
    <submittedName>
        <fullName evidence="6">MerR family transcriptional regulator</fullName>
    </submittedName>
</protein>
<dbReference type="SUPFAM" id="SSF46955">
    <property type="entry name" value="Putative DNA-binding domain"/>
    <property type="match status" value="1"/>
</dbReference>
<proteinExistence type="predicted"/>
<accession>A0A9D7K1E4</accession>
<dbReference type="InterPro" id="IPR047057">
    <property type="entry name" value="MerR_fam"/>
</dbReference>
<sequence>MNRPAFTIAAVERDTGVAKDTLRVWERRYGFPTPERDGNGERLYPADQVDKLRLIKRLMDQGFRPGRLMAAADEELADIVSSAPQARVATPTGDNLQMAILTLLKANDARALRGALNQAMHRQGLQNFVLETVGHLNCAVGEAWMRGELEVFEEHLYTEQMQALLRQAISALPASGGLPRVVLTTVPDEQHVLGLLMSEALLALEGASCVSLGTQTPIADIGMAASAHQADIVALSFSSAFPQRQVTPLLTQLRTLLPAHIRLWAGGSGVARCTPPGDTALLHTLPDLLAALSAWRSDNTDKAAEQTR</sequence>
<dbReference type="InterPro" id="IPR003759">
    <property type="entry name" value="Cbl-bd_cap"/>
</dbReference>
<evidence type="ECO:0000259" key="4">
    <source>
        <dbReference type="PROSITE" id="PS50937"/>
    </source>
</evidence>
<comment type="caution">
    <text evidence="6">The sequence shown here is derived from an EMBL/GenBank/DDBJ whole genome shotgun (WGS) entry which is preliminary data.</text>
</comment>
<dbReference type="GO" id="GO:0003700">
    <property type="term" value="F:DNA-binding transcription factor activity"/>
    <property type="evidence" value="ECO:0007669"/>
    <property type="project" value="InterPro"/>
</dbReference>
<dbReference type="Gene3D" id="3.40.50.280">
    <property type="entry name" value="Cobalamin-binding domain"/>
    <property type="match status" value="1"/>
</dbReference>
<dbReference type="InterPro" id="IPR036594">
    <property type="entry name" value="Meth_synthase_dom"/>
</dbReference>
<dbReference type="InterPro" id="IPR000551">
    <property type="entry name" value="MerR-type_HTH_dom"/>
</dbReference>
<dbReference type="Pfam" id="PF13411">
    <property type="entry name" value="MerR_1"/>
    <property type="match status" value="1"/>
</dbReference>
<dbReference type="SUPFAM" id="SSF52242">
    <property type="entry name" value="Cobalamin (vitamin B12)-binding domain"/>
    <property type="match status" value="1"/>
</dbReference>
<dbReference type="AlphaFoldDB" id="A0A9D7K1E4"/>
<dbReference type="GO" id="GO:0003677">
    <property type="term" value="F:DNA binding"/>
    <property type="evidence" value="ECO:0007669"/>
    <property type="project" value="UniProtKB-KW"/>
</dbReference>
<dbReference type="CDD" id="cd01104">
    <property type="entry name" value="HTH_MlrA-CarA"/>
    <property type="match status" value="1"/>
</dbReference>
<keyword evidence="3" id="KW-0804">Transcription</keyword>
<dbReference type="PROSITE" id="PS50937">
    <property type="entry name" value="HTH_MERR_2"/>
    <property type="match status" value="1"/>
</dbReference>
<keyword evidence="1" id="KW-0805">Transcription regulation</keyword>
<name>A0A9D7K1E4_9PROT</name>
<dbReference type="Gene3D" id="1.10.1660.10">
    <property type="match status" value="1"/>
</dbReference>
<dbReference type="InterPro" id="IPR036724">
    <property type="entry name" value="Cobalamin-bd_sf"/>
</dbReference>
<dbReference type="Gene3D" id="1.10.1240.10">
    <property type="entry name" value="Methionine synthase domain"/>
    <property type="match status" value="1"/>
</dbReference>